<evidence type="ECO:0000256" key="2">
    <source>
        <dbReference type="ARBA" id="ARBA00010846"/>
    </source>
</evidence>
<dbReference type="InterPro" id="IPR002083">
    <property type="entry name" value="MATH/TRAF_dom"/>
</dbReference>
<dbReference type="InterPro" id="IPR000210">
    <property type="entry name" value="BTB/POZ_dom"/>
</dbReference>
<comment type="similarity">
    <text evidence="2">Belongs to the Tdpoz family.</text>
</comment>
<organism evidence="5">
    <name type="scientific">Arundo donax</name>
    <name type="common">Giant reed</name>
    <name type="synonym">Donax arundinaceus</name>
    <dbReference type="NCBI Taxonomy" id="35708"/>
    <lineage>
        <taxon>Eukaryota</taxon>
        <taxon>Viridiplantae</taxon>
        <taxon>Streptophyta</taxon>
        <taxon>Embryophyta</taxon>
        <taxon>Tracheophyta</taxon>
        <taxon>Spermatophyta</taxon>
        <taxon>Magnoliopsida</taxon>
        <taxon>Liliopsida</taxon>
        <taxon>Poales</taxon>
        <taxon>Poaceae</taxon>
        <taxon>PACMAD clade</taxon>
        <taxon>Arundinoideae</taxon>
        <taxon>Arundineae</taxon>
        <taxon>Arundo</taxon>
    </lineage>
</organism>
<dbReference type="AlphaFoldDB" id="A0A0A9A749"/>
<dbReference type="Gene3D" id="2.60.210.10">
    <property type="entry name" value="Apoptosis, Tumor Necrosis Factor Receptor Associated Protein 2, Chain A"/>
    <property type="match status" value="1"/>
</dbReference>
<dbReference type="PROSITE" id="PS50144">
    <property type="entry name" value="MATH"/>
    <property type="match status" value="1"/>
</dbReference>
<accession>A0A0A9A749</accession>
<evidence type="ECO:0000259" key="4">
    <source>
        <dbReference type="PROSITE" id="PS50144"/>
    </source>
</evidence>
<dbReference type="Gene3D" id="3.30.710.10">
    <property type="entry name" value="Potassium Channel Kv1.1, Chain A"/>
    <property type="match status" value="1"/>
</dbReference>
<dbReference type="PROSITE" id="PS50097">
    <property type="entry name" value="BTB"/>
    <property type="match status" value="1"/>
</dbReference>
<dbReference type="PANTHER" id="PTHR26379:SF504">
    <property type="entry name" value="OS08G0523800 PROTEIN"/>
    <property type="match status" value="1"/>
</dbReference>
<dbReference type="Pfam" id="PF00651">
    <property type="entry name" value="BTB"/>
    <property type="match status" value="1"/>
</dbReference>
<dbReference type="Gene3D" id="1.25.40.420">
    <property type="match status" value="1"/>
</dbReference>
<dbReference type="CDD" id="cd00121">
    <property type="entry name" value="MATH"/>
    <property type="match status" value="1"/>
</dbReference>
<evidence type="ECO:0008006" key="6">
    <source>
        <dbReference type="Google" id="ProtNLM"/>
    </source>
</evidence>
<feature type="domain" description="MATH" evidence="4">
    <location>
        <begin position="9"/>
        <end position="135"/>
    </location>
</feature>
<dbReference type="GO" id="GO:0016567">
    <property type="term" value="P:protein ubiquitination"/>
    <property type="evidence" value="ECO:0007669"/>
    <property type="project" value="InterPro"/>
</dbReference>
<dbReference type="InterPro" id="IPR045005">
    <property type="entry name" value="BPM1-6"/>
</dbReference>
<dbReference type="PANTHER" id="PTHR26379">
    <property type="entry name" value="BTB/POZ AND MATH DOMAIN-CONTAINING PROTEIN 1"/>
    <property type="match status" value="1"/>
</dbReference>
<dbReference type="Pfam" id="PF22486">
    <property type="entry name" value="MATH_2"/>
    <property type="match status" value="1"/>
</dbReference>
<reference evidence="5" key="1">
    <citation type="submission" date="2014-09" db="EMBL/GenBank/DDBJ databases">
        <authorList>
            <person name="Magalhaes I.L.F."/>
            <person name="Oliveira U."/>
            <person name="Santos F.R."/>
            <person name="Vidigal T.H.D.A."/>
            <person name="Brescovit A.D."/>
            <person name="Santos A.J."/>
        </authorList>
    </citation>
    <scope>NUCLEOTIDE SEQUENCE</scope>
    <source>
        <tissue evidence="5">Shoot tissue taken approximately 20 cm above the soil surface</tissue>
    </source>
</reference>
<sequence length="331" mass="36809">MALVARTIDSAFHQLEVDYEQSKQLAVGTAIHSDAFAAGGHMWRVKLYPRGAVVSDNGTYLSLYIELLNKSVTRSVSAIFEVFLMDKDGQPSPLAATRTKLLFQSQDWGWPRFIPLAHLERDHLTEGHIRLICAIMVLSDSSIPVPPSDFAKHLGTLLDSTDGTDVSFTIDGETLHAHRAVLAARSPVFRAELLGSMAEAQMASIALQEITPATFRFMLRFIYTDALPGDEELGDPPTKSLMQLLAAADRYALDRLKVMCAKKVWDENMSVHVVSNALALADMYNCQELKTKCLDFMAAKENSVVFTTRGYFDLFQKFPHLIAEVRQRLAA</sequence>
<dbReference type="SUPFAM" id="SSF54695">
    <property type="entry name" value="POZ domain"/>
    <property type="match status" value="1"/>
</dbReference>
<dbReference type="EMBL" id="GBRH01250401">
    <property type="protein sequence ID" value="JAD47494.1"/>
    <property type="molecule type" value="Transcribed_RNA"/>
</dbReference>
<dbReference type="Pfam" id="PF24570">
    <property type="entry name" value="BACK_BPM_SPOP"/>
    <property type="match status" value="1"/>
</dbReference>
<evidence type="ECO:0000313" key="5">
    <source>
        <dbReference type="EMBL" id="JAD47494.1"/>
    </source>
</evidence>
<feature type="domain" description="BTB" evidence="3">
    <location>
        <begin position="164"/>
        <end position="231"/>
    </location>
</feature>
<name>A0A0A9A749_ARUDO</name>
<protein>
    <recommendedName>
        <fullName evidence="6">BTB domain-containing protein</fullName>
    </recommendedName>
</protein>
<reference evidence="5" key="2">
    <citation type="journal article" date="2015" name="Data Brief">
        <title>Shoot transcriptome of the giant reed, Arundo donax.</title>
        <authorList>
            <person name="Barrero R.A."/>
            <person name="Guerrero F.D."/>
            <person name="Moolhuijzen P."/>
            <person name="Goolsby J.A."/>
            <person name="Tidwell J."/>
            <person name="Bellgard S.E."/>
            <person name="Bellgard M.I."/>
        </authorList>
    </citation>
    <scope>NUCLEOTIDE SEQUENCE</scope>
    <source>
        <tissue evidence="5">Shoot tissue taken approximately 20 cm above the soil surface</tissue>
    </source>
</reference>
<dbReference type="InterPro" id="IPR008974">
    <property type="entry name" value="TRAF-like"/>
</dbReference>
<evidence type="ECO:0000259" key="3">
    <source>
        <dbReference type="PROSITE" id="PS50097"/>
    </source>
</evidence>
<evidence type="ECO:0000256" key="1">
    <source>
        <dbReference type="ARBA" id="ARBA00004906"/>
    </source>
</evidence>
<dbReference type="SMART" id="SM00061">
    <property type="entry name" value="MATH"/>
    <property type="match status" value="1"/>
</dbReference>
<dbReference type="SUPFAM" id="SSF49599">
    <property type="entry name" value="TRAF domain-like"/>
    <property type="match status" value="1"/>
</dbReference>
<dbReference type="InterPro" id="IPR011333">
    <property type="entry name" value="SKP1/BTB/POZ_sf"/>
</dbReference>
<dbReference type="SMART" id="SM00225">
    <property type="entry name" value="BTB"/>
    <property type="match status" value="1"/>
</dbReference>
<dbReference type="InterPro" id="IPR056423">
    <property type="entry name" value="BACK_BPM_SPOP"/>
</dbReference>
<comment type="pathway">
    <text evidence="1">Protein modification; protein ubiquitination.</text>
</comment>
<proteinExistence type="inferred from homology"/>